<comment type="similarity">
    <text evidence="1">Belongs to the PrpF family.</text>
</comment>
<dbReference type="AlphaFoldDB" id="A0A376CPN9"/>
<dbReference type="PANTHER" id="PTHR43709">
    <property type="entry name" value="ACONITATE ISOMERASE-RELATED"/>
    <property type="match status" value="1"/>
</dbReference>
<dbReference type="InterPro" id="IPR007400">
    <property type="entry name" value="PrpF-like"/>
</dbReference>
<dbReference type="SUPFAM" id="SSF54506">
    <property type="entry name" value="Diaminopimelate epimerase-like"/>
    <property type="match status" value="2"/>
</dbReference>
<dbReference type="Gene3D" id="3.10.310.10">
    <property type="entry name" value="Diaminopimelate Epimerase, Chain A, domain 1"/>
    <property type="match status" value="2"/>
</dbReference>
<protein>
    <submittedName>
        <fullName evidence="3">3-methylitaconate isomerase</fullName>
        <ecNumber evidence="3">5.3.3.6</ecNumber>
    </submittedName>
</protein>
<accession>A0A376CPN9</accession>
<dbReference type="STRING" id="35756.GCA_001044155_02313"/>
<reference evidence="3 4" key="1">
    <citation type="submission" date="2018-06" db="EMBL/GenBank/DDBJ databases">
        <authorList>
            <consortium name="Pathogen Informatics"/>
            <person name="Doyle S."/>
        </authorList>
    </citation>
    <scope>NUCLEOTIDE SEQUENCE [LARGE SCALE GENOMIC DNA]</scope>
    <source>
        <strain evidence="3 4">NCTC11862</strain>
    </source>
</reference>
<evidence type="ECO:0000256" key="2">
    <source>
        <dbReference type="ARBA" id="ARBA00023235"/>
    </source>
</evidence>
<gene>
    <name evidence="3" type="primary">mii</name>
    <name evidence="3" type="ORF">NCTC11862_02075</name>
</gene>
<proteinExistence type="inferred from homology"/>
<name>A0A376CPN9_9CORY</name>
<keyword evidence="2 3" id="KW-0413">Isomerase</keyword>
<dbReference type="EMBL" id="UFXQ01000001">
    <property type="protein sequence ID" value="STC70265.1"/>
    <property type="molecule type" value="Genomic_DNA"/>
</dbReference>
<dbReference type="GO" id="GO:0050100">
    <property type="term" value="F:methylitaconate delta-isomerase activity"/>
    <property type="evidence" value="ECO:0007669"/>
    <property type="project" value="UniProtKB-EC"/>
</dbReference>
<dbReference type="Pfam" id="PF04303">
    <property type="entry name" value="PrpF"/>
    <property type="match status" value="3"/>
</dbReference>
<dbReference type="Proteomes" id="UP000254467">
    <property type="component" value="Unassembled WGS sequence"/>
</dbReference>
<organism evidence="3 4">
    <name type="scientific">Corynebacterium pilosum</name>
    <dbReference type="NCBI Taxonomy" id="35756"/>
    <lineage>
        <taxon>Bacteria</taxon>
        <taxon>Bacillati</taxon>
        <taxon>Actinomycetota</taxon>
        <taxon>Actinomycetes</taxon>
        <taxon>Mycobacteriales</taxon>
        <taxon>Corynebacteriaceae</taxon>
        <taxon>Corynebacterium</taxon>
    </lineage>
</organism>
<evidence type="ECO:0000256" key="1">
    <source>
        <dbReference type="ARBA" id="ARBA00007673"/>
    </source>
</evidence>
<dbReference type="EC" id="5.3.3.6" evidence="3"/>
<sequence>MADLPGTQALNDELCLRLIGAPDPVAFDGLGGGVSSNSKVMFVGPSDSDDAEVTSLFAQVSPTKRIVDWNGNCGNLTAAILPYARDIGLIPEQDSVIVRNLNSGTLMEVTETQTRFLKPGGEKTVSIFPLGRVTEVKGVPMTLIDVANPIAIVRAHDIGVSLTTRDEMNADPKLLGLLESYRAEAGRMMGLDSTVIPRLALNDGNRVFMTSVGIIHHALPATGILALGAATALGGTVFEGGYAFNHPKGEVTVEASADGDDLHWVALKRTARTIMRGEVFV</sequence>
<evidence type="ECO:0000313" key="4">
    <source>
        <dbReference type="Proteomes" id="UP000254467"/>
    </source>
</evidence>
<dbReference type="PANTHER" id="PTHR43709:SF3">
    <property type="entry name" value="ISOMERASE YBHH-RELATED"/>
    <property type="match status" value="1"/>
</dbReference>
<evidence type="ECO:0000313" key="3">
    <source>
        <dbReference type="EMBL" id="STC70265.1"/>
    </source>
</evidence>
<keyword evidence="4" id="KW-1185">Reference proteome</keyword>